<dbReference type="Pfam" id="PF07676">
    <property type="entry name" value="PD40"/>
    <property type="match status" value="1"/>
</dbReference>
<organism evidence="3 4">
    <name type="scientific">Sulfurimonas diazotrophicus</name>
    <dbReference type="NCBI Taxonomy" id="3131939"/>
    <lineage>
        <taxon>Bacteria</taxon>
        <taxon>Pseudomonadati</taxon>
        <taxon>Campylobacterota</taxon>
        <taxon>Epsilonproteobacteria</taxon>
        <taxon>Campylobacterales</taxon>
        <taxon>Sulfurimonadaceae</taxon>
        <taxon>Sulfurimonas</taxon>
    </lineage>
</organism>
<accession>A0ABZ3HBG4</accession>
<keyword evidence="2" id="KW-0732">Signal</keyword>
<feature type="signal peptide" evidence="2">
    <location>
        <begin position="1"/>
        <end position="19"/>
    </location>
</feature>
<evidence type="ECO:0000313" key="3">
    <source>
        <dbReference type="EMBL" id="XAU15866.1"/>
    </source>
</evidence>
<dbReference type="Gene3D" id="2.120.10.30">
    <property type="entry name" value="TolB, C-terminal domain"/>
    <property type="match status" value="1"/>
</dbReference>
<dbReference type="EMBL" id="CP147920">
    <property type="protein sequence ID" value="XAU15866.1"/>
    <property type="molecule type" value="Genomic_DNA"/>
</dbReference>
<feature type="chain" id="PRO_5045899653" evidence="2">
    <location>
        <begin position="20"/>
        <end position="413"/>
    </location>
</feature>
<gene>
    <name evidence="3" type="primary">tolB</name>
    <name evidence="3" type="ORF">WCY31_03980</name>
</gene>
<dbReference type="PANTHER" id="PTHR36842:SF1">
    <property type="entry name" value="PROTEIN TOLB"/>
    <property type="match status" value="1"/>
</dbReference>
<proteinExistence type="inferred from homology"/>
<dbReference type="Proteomes" id="UP001447842">
    <property type="component" value="Chromosome"/>
</dbReference>
<evidence type="ECO:0000256" key="1">
    <source>
        <dbReference type="ARBA" id="ARBA00009820"/>
    </source>
</evidence>
<reference evidence="3 4" key="1">
    <citation type="submission" date="2024-03" db="EMBL/GenBank/DDBJ databases">
        <title>Sulfurimonas sp. HSL3-1.</title>
        <authorList>
            <person name="Wang S."/>
        </authorList>
    </citation>
    <scope>NUCLEOTIDE SEQUENCE [LARGE SCALE GENOMIC DNA]</scope>
    <source>
        <strain evidence="3 4">HSL3-1</strain>
    </source>
</reference>
<dbReference type="SUPFAM" id="SSF69304">
    <property type="entry name" value="Tricorn protease N-terminal domain"/>
    <property type="match status" value="1"/>
</dbReference>
<dbReference type="InterPro" id="IPR011042">
    <property type="entry name" value="6-blade_b-propeller_TolB-like"/>
</dbReference>
<protein>
    <submittedName>
        <fullName evidence="3">Tol-Pal system protein TolB</fullName>
    </submittedName>
</protein>
<name>A0ABZ3HBG4_9BACT</name>
<dbReference type="InterPro" id="IPR011659">
    <property type="entry name" value="WD40"/>
</dbReference>
<comment type="similarity">
    <text evidence="1">Belongs to the TolB family.</text>
</comment>
<evidence type="ECO:0000313" key="4">
    <source>
        <dbReference type="Proteomes" id="UP001447842"/>
    </source>
</evidence>
<keyword evidence="4" id="KW-1185">Reference proteome</keyword>
<dbReference type="RefSeq" id="WP_345973239.1">
    <property type="nucleotide sequence ID" value="NZ_CP147920.1"/>
</dbReference>
<dbReference type="PANTHER" id="PTHR36842">
    <property type="entry name" value="PROTEIN TOLB HOMOLOG"/>
    <property type="match status" value="1"/>
</dbReference>
<evidence type="ECO:0000256" key="2">
    <source>
        <dbReference type="SAM" id="SignalP"/>
    </source>
</evidence>
<sequence length="413" mass="46669">MRFFIAMMMSVTLMFAADATIEVVKEADSLPSIAVEDASVDFTGTPAKRFFRLLSSDLNVLTLFNVDHHYATTHFDNASILNRAMDYTLRFRLRDDDAAFVADIRLFQDDKVVMQKSYRVANTGMSPFVAHAIAYDINDFFGQAPLEWLKRKIIFARLKGRMESEIVIADYTLSYQHVMIKGGLNVFPKWADEAHTAFYYTSLSGNKPTLFKIDVRTGARNAIMSSDGMLVCSDVRRDGRDLLLTMAPNGQPDIYLYDTATKTAKRVTTYGGIDVNGQFMNDGRVVFISNRLGYPNVFAKRPGEAKIEQLVFYGKDNSACSAHNEYVVYKSRETNNAFGPNTFNLHLISMKTDFIRRLTATGINEFPRFSNDGDAIIYIKNYKQQSAIGVIRLAQNKNFLFPLASGKIQSLDW</sequence>
<dbReference type="NCBIfam" id="NF003124">
    <property type="entry name" value="PRK04043.1"/>
    <property type="match status" value="1"/>
</dbReference>